<evidence type="ECO:0000256" key="7">
    <source>
        <dbReference type="ARBA" id="ARBA00022991"/>
    </source>
</evidence>
<dbReference type="SUPFAM" id="SSF81321">
    <property type="entry name" value="Family A G protein-coupled receptor-like"/>
    <property type="match status" value="1"/>
</dbReference>
<evidence type="ECO:0000256" key="6">
    <source>
        <dbReference type="ARBA" id="ARBA00022989"/>
    </source>
</evidence>
<evidence type="ECO:0000256" key="2">
    <source>
        <dbReference type="ARBA" id="ARBA00022543"/>
    </source>
</evidence>
<sequence>MPQGNKFSYWHACVMVAGVWSYALVFAVGPLSGWGQYGAEPYGTACCIDWNRPSQSSVAMSYIICLFFFCYVVPCTVIFLSYYFILMTVRGSRQAMQQHMSPQNKISNTQTLIVKLSVAVCIGFLSAWTPYAIVSMWAAFGQPENVPPMAFALAAMFAKSSTLYNPIVYLAFKPNFRRSLCGGVAQFRGTLCACLCRPDTVRNGEQLQLKVDHDSTRLYNGLSEIQGSCRPRPQTDPLDDTPQTTARMLTGSLVNKVTVSQLSNEAQSDFL</sequence>
<evidence type="ECO:0000256" key="10">
    <source>
        <dbReference type="ARBA" id="ARBA00023170"/>
    </source>
</evidence>
<comment type="caution">
    <text evidence="14">The sequence shown here is derived from an EMBL/GenBank/DDBJ whole genome shotgun (WGS) entry which is preliminary data.</text>
</comment>
<evidence type="ECO:0000256" key="5">
    <source>
        <dbReference type="ARBA" id="ARBA00022925"/>
    </source>
</evidence>
<keyword evidence="15" id="KW-1185">Reference proteome</keyword>
<dbReference type="InterPro" id="IPR000276">
    <property type="entry name" value="GPCR_Rhodpsn"/>
</dbReference>
<evidence type="ECO:0000256" key="4">
    <source>
        <dbReference type="ARBA" id="ARBA00022692"/>
    </source>
</evidence>
<evidence type="ECO:0000256" key="1">
    <source>
        <dbReference type="ARBA" id="ARBA00004141"/>
    </source>
</evidence>
<evidence type="ECO:0000256" key="12">
    <source>
        <dbReference type="SAM" id="Phobius"/>
    </source>
</evidence>
<keyword evidence="4 12" id="KW-0812">Transmembrane</keyword>
<dbReference type="Gene3D" id="1.20.1070.10">
    <property type="entry name" value="Rhodopsin 7-helix transmembrane proteins"/>
    <property type="match status" value="1"/>
</dbReference>
<name>A0A9Q0I536_9TELE</name>
<keyword evidence="8" id="KW-0297">G-protein coupled receptor</keyword>
<dbReference type="PROSITE" id="PS00238">
    <property type="entry name" value="OPSIN"/>
    <property type="match status" value="1"/>
</dbReference>
<dbReference type="OrthoDB" id="2101615at2759"/>
<dbReference type="PRINTS" id="PR00237">
    <property type="entry name" value="GPCRRHODOPSN"/>
</dbReference>
<evidence type="ECO:0000313" key="15">
    <source>
        <dbReference type="Proteomes" id="UP001148018"/>
    </source>
</evidence>
<organism evidence="14 15">
    <name type="scientific">Muraenolepis orangiensis</name>
    <name type="common">Patagonian moray cod</name>
    <dbReference type="NCBI Taxonomy" id="630683"/>
    <lineage>
        <taxon>Eukaryota</taxon>
        <taxon>Metazoa</taxon>
        <taxon>Chordata</taxon>
        <taxon>Craniata</taxon>
        <taxon>Vertebrata</taxon>
        <taxon>Euteleostomi</taxon>
        <taxon>Actinopterygii</taxon>
        <taxon>Neopterygii</taxon>
        <taxon>Teleostei</taxon>
        <taxon>Neoteleostei</taxon>
        <taxon>Acanthomorphata</taxon>
        <taxon>Zeiogadaria</taxon>
        <taxon>Gadariae</taxon>
        <taxon>Gadiformes</taxon>
        <taxon>Muraenolepidoidei</taxon>
        <taxon>Muraenolepididae</taxon>
        <taxon>Muraenolepis</taxon>
    </lineage>
</organism>
<dbReference type="Pfam" id="PF00001">
    <property type="entry name" value="7tm_1"/>
    <property type="match status" value="1"/>
</dbReference>
<gene>
    <name evidence="14" type="ORF">NHX12_012654</name>
</gene>
<dbReference type="InterPro" id="IPR017452">
    <property type="entry name" value="GPCR_Rhodpsn_7TM"/>
</dbReference>
<keyword evidence="11" id="KW-0807">Transducer</keyword>
<dbReference type="EMBL" id="JANIIK010000117">
    <property type="protein sequence ID" value="KAJ3586254.1"/>
    <property type="molecule type" value="Genomic_DNA"/>
</dbReference>
<protein>
    <recommendedName>
        <fullName evidence="13">G-protein coupled receptors family 1 profile domain-containing protein</fullName>
    </recommendedName>
</protein>
<evidence type="ECO:0000256" key="11">
    <source>
        <dbReference type="ARBA" id="ARBA00023224"/>
    </source>
</evidence>
<feature type="transmembrane region" description="Helical" evidence="12">
    <location>
        <begin position="59"/>
        <end position="85"/>
    </location>
</feature>
<accession>A0A9Q0I536</accession>
<evidence type="ECO:0000256" key="8">
    <source>
        <dbReference type="ARBA" id="ARBA00023040"/>
    </source>
</evidence>
<feature type="domain" description="G-protein coupled receptors family 1 profile" evidence="13">
    <location>
        <begin position="1"/>
        <end position="169"/>
    </location>
</feature>
<keyword evidence="9 12" id="KW-0472">Membrane</keyword>
<dbReference type="PROSITE" id="PS50262">
    <property type="entry name" value="G_PROTEIN_RECEP_F1_2"/>
    <property type="match status" value="1"/>
</dbReference>
<dbReference type="PANTHER" id="PTHR24240">
    <property type="entry name" value="OPSIN"/>
    <property type="match status" value="1"/>
</dbReference>
<evidence type="ECO:0000256" key="9">
    <source>
        <dbReference type="ARBA" id="ARBA00023136"/>
    </source>
</evidence>
<keyword evidence="3" id="KW-0716">Sensory transduction</keyword>
<feature type="transmembrane region" description="Helical" evidence="12">
    <location>
        <begin position="106"/>
        <end position="129"/>
    </location>
</feature>
<dbReference type="GO" id="GO:0004930">
    <property type="term" value="F:G protein-coupled receptor activity"/>
    <property type="evidence" value="ECO:0007669"/>
    <property type="project" value="UniProtKB-KW"/>
</dbReference>
<feature type="transmembrane region" description="Helical" evidence="12">
    <location>
        <begin position="149"/>
        <end position="172"/>
    </location>
</feature>
<proteinExistence type="predicted"/>
<evidence type="ECO:0000256" key="3">
    <source>
        <dbReference type="ARBA" id="ARBA00022606"/>
    </source>
</evidence>
<dbReference type="AlphaFoldDB" id="A0A9Q0I536"/>
<reference evidence="14" key="1">
    <citation type="submission" date="2022-07" db="EMBL/GenBank/DDBJ databases">
        <title>Chromosome-level genome of Muraenolepis orangiensis.</title>
        <authorList>
            <person name="Kim J."/>
        </authorList>
    </citation>
    <scope>NUCLEOTIDE SEQUENCE</scope>
    <source>
        <strain evidence="14">KU_S4_2022</strain>
        <tissue evidence="14">Muscle</tissue>
    </source>
</reference>
<dbReference type="InterPro" id="IPR027430">
    <property type="entry name" value="Retinal_BS"/>
</dbReference>
<dbReference type="GO" id="GO:0007602">
    <property type="term" value="P:phototransduction"/>
    <property type="evidence" value="ECO:0007669"/>
    <property type="project" value="UniProtKB-KW"/>
</dbReference>
<evidence type="ECO:0000313" key="14">
    <source>
        <dbReference type="EMBL" id="KAJ3586254.1"/>
    </source>
</evidence>
<keyword evidence="6 12" id="KW-1133">Transmembrane helix</keyword>
<dbReference type="GO" id="GO:0009881">
    <property type="term" value="F:photoreceptor activity"/>
    <property type="evidence" value="ECO:0007669"/>
    <property type="project" value="UniProtKB-KW"/>
</dbReference>
<keyword evidence="10" id="KW-0675">Receptor</keyword>
<dbReference type="GO" id="GO:0016020">
    <property type="term" value="C:membrane"/>
    <property type="evidence" value="ECO:0007669"/>
    <property type="project" value="UniProtKB-SubCell"/>
</dbReference>
<evidence type="ECO:0000259" key="13">
    <source>
        <dbReference type="PROSITE" id="PS50262"/>
    </source>
</evidence>
<keyword evidence="2" id="KW-0600">Photoreceptor protein</keyword>
<dbReference type="InterPro" id="IPR050125">
    <property type="entry name" value="GPCR_opsins"/>
</dbReference>
<keyword evidence="7" id="KW-0157">Chromophore</keyword>
<keyword evidence="5" id="KW-0681">Retinal protein</keyword>
<dbReference type="Proteomes" id="UP001148018">
    <property type="component" value="Unassembled WGS sequence"/>
</dbReference>
<comment type="subcellular location">
    <subcellularLocation>
        <location evidence="1">Membrane</location>
        <topology evidence="1">Multi-pass membrane protein</topology>
    </subcellularLocation>
</comment>
<feature type="transmembrane region" description="Helical" evidence="12">
    <location>
        <begin position="7"/>
        <end position="28"/>
    </location>
</feature>